<dbReference type="SUPFAM" id="SSF56112">
    <property type="entry name" value="Protein kinase-like (PK-like)"/>
    <property type="match status" value="1"/>
</dbReference>
<reference evidence="2 3" key="1">
    <citation type="submission" date="2016-07" db="EMBL/GenBank/DDBJ databases">
        <title>Pervasive Adenine N6-methylation of Active Genes in Fungi.</title>
        <authorList>
            <consortium name="DOE Joint Genome Institute"/>
            <person name="Mondo S.J."/>
            <person name="Dannebaum R.O."/>
            <person name="Kuo R.C."/>
            <person name="Labutti K."/>
            <person name="Haridas S."/>
            <person name="Kuo A."/>
            <person name="Salamov A."/>
            <person name="Ahrendt S.R."/>
            <person name="Lipzen A."/>
            <person name="Sullivan W."/>
            <person name="Andreopoulos W.B."/>
            <person name="Clum A."/>
            <person name="Lindquist E."/>
            <person name="Daum C."/>
            <person name="Ramamoorthy G.K."/>
            <person name="Gryganskyi A."/>
            <person name="Culley D."/>
            <person name="Magnuson J.K."/>
            <person name="James T.Y."/>
            <person name="O'Malley M.A."/>
            <person name="Stajich J.E."/>
            <person name="Spatafora J.W."/>
            <person name="Visel A."/>
            <person name="Grigoriev I.V."/>
        </authorList>
    </citation>
    <scope>NUCLEOTIDE SEQUENCE [LARGE SCALE GENOMIC DNA]</scope>
    <source>
        <strain evidence="2 3">CBS 115471</strain>
    </source>
</reference>
<dbReference type="InterPro" id="IPR051678">
    <property type="entry name" value="AGP_Transferase"/>
</dbReference>
<accession>A0A1Y1ZGK2</accession>
<organism evidence="2 3">
    <name type="scientific">Clohesyomyces aquaticus</name>
    <dbReference type="NCBI Taxonomy" id="1231657"/>
    <lineage>
        <taxon>Eukaryota</taxon>
        <taxon>Fungi</taxon>
        <taxon>Dikarya</taxon>
        <taxon>Ascomycota</taxon>
        <taxon>Pezizomycotina</taxon>
        <taxon>Dothideomycetes</taxon>
        <taxon>Pleosporomycetidae</taxon>
        <taxon>Pleosporales</taxon>
        <taxon>Lindgomycetaceae</taxon>
        <taxon>Clohesyomyces</taxon>
    </lineage>
</organism>
<comment type="caution">
    <text evidence="2">The sequence shown here is derived from an EMBL/GenBank/DDBJ whole genome shotgun (WGS) entry which is preliminary data.</text>
</comment>
<dbReference type="Gene3D" id="3.90.1200.10">
    <property type="match status" value="1"/>
</dbReference>
<evidence type="ECO:0000313" key="2">
    <source>
        <dbReference type="EMBL" id="ORY09386.1"/>
    </source>
</evidence>
<evidence type="ECO:0000313" key="3">
    <source>
        <dbReference type="Proteomes" id="UP000193144"/>
    </source>
</evidence>
<dbReference type="STRING" id="1231657.A0A1Y1ZGK2"/>
<keyword evidence="2" id="KW-0808">Transferase</keyword>
<dbReference type="InterPro" id="IPR011009">
    <property type="entry name" value="Kinase-like_dom_sf"/>
</dbReference>
<protein>
    <submittedName>
        <fullName evidence="2">Phosphotransferase enzyme family protein</fullName>
    </submittedName>
</protein>
<dbReference type="EMBL" id="MCFA01000087">
    <property type="protein sequence ID" value="ORY09386.1"/>
    <property type="molecule type" value="Genomic_DNA"/>
</dbReference>
<dbReference type="PANTHER" id="PTHR21310:SF54">
    <property type="entry name" value="AMINOGLYCOSIDE PHOSPHOTRANSFERASE DOMAIN-CONTAINING PROTEIN"/>
    <property type="match status" value="1"/>
</dbReference>
<dbReference type="PANTHER" id="PTHR21310">
    <property type="entry name" value="AMINOGLYCOSIDE PHOSPHOTRANSFERASE-RELATED-RELATED"/>
    <property type="match status" value="1"/>
</dbReference>
<name>A0A1Y1ZGK2_9PLEO</name>
<dbReference type="OrthoDB" id="5404599at2759"/>
<gene>
    <name evidence="2" type="ORF">BCR34DRAFT_373286</name>
</gene>
<feature type="domain" description="Aminoglycoside phosphotransferase" evidence="1">
    <location>
        <begin position="92"/>
        <end position="300"/>
    </location>
</feature>
<dbReference type="Proteomes" id="UP000193144">
    <property type="component" value="Unassembled WGS sequence"/>
</dbReference>
<dbReference type="InterPro" id="IPR002575">
    <property type="entry name" value="Aminoglycoside_PTrfase"/>
</dbReference>
<dbReference type="GO" id="GO:0016740">
    <property type="term" value="F:transferase activity"/>
    <property type="evidence" value="ECO:0007669"/>
    <property type="project" value="UniProtKB-KW"/>
</dbReference>
<proteinExistence type="predicted"/>
<dbReference type="Pfam" id="PF01636">
    <property type="entry name" value="APH"/>
    <property type="match status" value="1"/>
</dbReference>
<keyword evidence="3" id="KW-1185">Reference proteome</keyword>
<evidence type="ECO:0000259" key="1">
    <source>
        <dbReference type="Pfam" id="PF01636"/>
    </source>
</evidence>
<dbReference type="AlphaFoldDB" id="A0A1Y1ZGK2"/>
<sequence>MDTISSLSVPLDENFDVCSSSFFQRFKQLPSPDEVRSHARDQYLAGTNWGNNRRRVVTGYNARPAPSVFKSMGVFVKWGSDMRIAEGQTLYAIRHHLKKKTITVPEIYGWRTDQGEVFLYMEVISGRTLEQAWQEMDASNRLRICSELRTSFDDLRKFQKSAVGKYIGNIARGPLYDRAISLKYMAEAGPFTSVKEFHDWFTNLFKRLVPDPENIPNPYRQDLSDDFEIVFTHKDLHPSNIILSSSDPPRVLAIIDWEQPGWLPAYWEDRKAHYTCSYTGAWSETYLPIILGQYKETWDPWDWYTTSMGCCILRAAEEVRIAVSALRTHELASSILQPSS</sequence>